<evidence type="ECO:0000256" key="2">
    <source>
        <dbReference type="ARBA" id="ARBA00023110"/>
    </source>
</evidence>
<dbReference type="EC" id="5.2.1.8" evidence="4"/>
<feature type="domain" description="PPIase cyclophilin-type" evidence="5">
    <location>
        <begin position="1"/>
        <end position="162"/>
    </location>
</feature>
<organism evidence="6 7">
    <name type="scientific">Linnemannia gamsii</name>
    <dbReference type="NCBI Taxonomy" id="64522"/>
    <lineage>
        <taxon>Eukaryota</taxon>
        <taxon>Fungi</taxon>
        <taxon>Fungi incertae sedis</taxon>
        <taxon>Mucoromycota</taxon>
        <taxon>Mortierellomycotina</taxon>
        <taxon>Mortierellomycetes</taxon>
        <taxon>Mortierellales</taxon>
        <taxon>Mortierellaceae</taxon>
        <taxon>Linnemannia</taxon>
    </lineage>
</organism>
<evidence type="ECO:0000259" key="5">
    <source>
        <dbReference type="PROSITE" id="PS50072"/>
    </source>
</evidence>
<sequence length="164" mass="18034">MIEFHTNHGVIKLELNADKAPKTVENFINYVKKGHYDNTIFHRVISNFMIQGGGFDTAMQQKPTDAQIANEADNGLKNTRGAIAMARTSDPHSASAQFFINVTDNAFLDFSNPTPQGWGYCVFGKVVEGLDIIDTIKAVKTGSKNGHQDVPLENVVLQKALIVE</sequence>
<dbReference type="PROSITE" id="PS50072">
    <property type="entry name" value="CSA_PPIASE_2"/>
    <property type="match status" value="1"/>
</dbReference>
<dbReference type="InterPro" id="IPR044665">
    <property type="entry name" value="E_coli_cyclophilin_A-like"/>
</dbReference>
<dbReference type="Proteomes" id="UP001194696">
    <property type="component" value="Unassembled WGS sequence"/>
</dbReference>
<protein>
    <recommendedName>
        <fullName evidence="4">Peptidyl-prolyl cis-trans isomerase</fullName>
        <shortName evidence="4">PPIase</shortName>
        <ecNumber evidence="4">5.2.1.8</ecNumber>
    </recommendedName>
</protein>
<dbReference type="Pfam" id="PF00160">
    <property type="entry name" value="Pro_isomerase"/>
    <property type="match status" value="1"/>
</dbReference>
<accession>A0ABQ7KD26</accession>
<keyword evidence="3 4" id="KW-0413">Isomerase</keyword>
<dbReference type="InterPro" id="IPR029000">
    <property type="entry name" value="Cyclophilin-like_dom_sf"/>
</dbReference>
<evidence type="ECO:0000313" key="7">
    <source>
        <dbReference type="Proteomes" id="UP001194696"/>
    </source>
</evidence>
<keyword evidence="7" id="KW-1185">Reference proteome</keyword>
<evidence type="ECO:0000256" key="3">
    <source>
        <dbReference type="ARBA" id="ARBA00023235"/>
    </source>
</evidence>
<dbReference type="SUPFAM" id="SSF50891">
    <property type="entry name" value="Cyclophilin-like"/>
    <property type="match status" value="1"/>
</dbReference>
<comment type="caution">
    <text evidence="6">The sequence shown here is derived from an EMBL/GenBank/DDBJ whole genome shotgun (WGS) entry which is preliminary data.</text>
</comment>
<dbReference type="CDD" id="cd01920">
    <property type="entry name" value="cyclophilin_EcCYP_like"/>
    <property type="match status" value="1"/>
</dbReference>
<dbReference type="InterPro" id="IPR020892">
    <property type="entry name" value="Cyclophilin-type_PPIase_CS"/>
</dbReference>
<dbReference type="PRINTS" id="PR00153">
    <property type="entry name" value="CSAPPISMRASE"/>
</dbReference>
<evidence type="ECO:0000256" key="4">
    <source>
        <dbReference type="RuleBase" id="RU363019"/>
    </source>
</evidence>
<evidence type="ECO:0000256" key="1">
    <source>
        <dbReference type="ARBA" id="ARBA00000971"/>
    </source>
</evidence>
<dbReference type="PANTHER" id="PTHR43246">
    <property type="entry name" value="PEPTIDYL-PROLYL CIS-TRANS ISOMERASE CYP38, CHLOROPLASTIC"/>
    <property type="match status" value="1"/>
</dbReference>
<dbReference type="EMBL" id="JAAAIM010000096">
    <property type="protein sequence ID" value="KAG0295089.1"/>
    <property type="molecule type" value="Genomic_DNA"/>
</dbReference>
<dbReference type="InterPro" id="IPR002130">
    <property type="entry name" value="Cyclophilin-type_PPIase_dom"/>
</dbReference>
<proteinExistence type="inferred from homology"/>
<dbReference type="PROSITE" id="PS00170">
    <property type="entry name" value="CSA_PPIASE_1"/>
    <property type="match status" value="1"/>
</dbReference>
<comment type="function">
    <text evidence="4">PPIases accelerate the folding of proteins. It catalyzes the cis-trans isomerization of proline imidic peptide bonds in oligopeptides.</text>
</comment>
<dbReference type="InterPro" id="IPR024936">
    <property type="entry name" value="Cyclophilin-type_PPIase"/>
</dbReference>
<comment type="similarity">
    <text evidence="4">Belongs to the cyclophilin-type PPIase family.</text>
</comment>
<keyword evidence="2 4" id="KW-0697">Rotamase</keyword>
<gene>
    <name evidence="6" type="primary">CYP18</name>
    <name evidence="6" type="ORF">BGZ96_012575</name>
</gene>
<name>A0ABQ7KD26_9FUNG</name>
<comment type="catalytic activity">
    <reaction evidence="1 4">
        <text>[protein]-peptidylproline (omega=180) = [protein]-peptidylproline (omega=0)</text>
        <dbReference type="Rhea" id="RHEA:16237"/>
        <dbReference type="Rhea" id="RHEA-COMP:10747"/>
        <dbReference type="Rhea" id="RHEA-COMP:10748"/>
        <dbReference type="ChEBI" id="CHEBI:83833"/>
        <dbReference type="ChEBI" id="CHEBI:83834"/>
        <dbReference type="EC" id="5.2.1.8"/>
    </reaction>
</comment>
<evidence type="ECO:0000313" key="6">
    <source>
        <dbReference type="EMBL" id="KAG0295089.1"/>
    </source>
</evidence>
<reference evidence="6 7" key="1">
    <citation type="journal article" date="2020" name="Fungal Divers.">
        <title>Resolving the Mortierellaceae phylogeny through synthesis of multi-gene phylogenetics and phylogenomics.</title>
        <authorList>
            <person name="Vandepol N."/>
            <person name="Liber J."/>
            <person name="Desiro A."/>
            <person name="Na H."/>
            <person name="Kennedy M."/>
            <person name="Barry K."/>
            <person name="Grigoriev I.V."/>
            <person name="Miller A.N."/>
            <person name="O'Donnell K."/>
            <person name="Stajich J.E."/>
            <person name="Bonito G."/>
        </authorList>
    </citation>
    <scope>NUCLEOTIDE SEQUENCE [LARGE SCALE GENOMIC DNA]</scope>
    <source>
        <strain evidence="6 7">AD045</strain>
    </source>
</reference>
<dbReference type="PIRSF" id="PIRSF001467">
    <property type="entry name" value="Peptidylpro_ismrse"/>
    <property type="match status" value="1"/>
</dbReference>
<dbReference type="Gene3D" id="2.40.100.10">
    <property type="entry name" value="Cyclophilin-like"/>
    <property type="match status" value="1"/>
</dbReference>